<accession>A0A1E3VHA5</accession>
<comment type="caution">
    <text evidence="2">The sequence shown here is derived from an EMBL/GenBank/DDBJ whole genome shotgun (WGS) entry which is preliminary data.</text>
</comment>
<dbReference type="Gene3D" id="3.40.50.12370">
    <property type="match status" value="1"/>
</dbReference>
<dbReference type="Pfam" id="PF00582">
    <property type="entry name" value="Usp"/>
    <property type="match status" value="1"/>
</dbReference>
<evidence type="ECO:0000313" key="3">
    <source>
        <dbReference type="Proteomes" id="UP000094342"/>
    </source>
</evidence>
<dbReference type="AlphaFoldDB" id="A0A1E3VHA5"/>
<dbReference type="SUPFAM" id="SSF52402">
    <property type="entry name" value="Adenine nucleotide alpha hydrolases-like"/>
    <property type="match status" value="1"/>
</dbReference>
<proteinExistence type="predicted"/>
<evidence type="ECO:0000313" key="2">
    <source>
        <dbReference type="EMBL" id="ODR92246.1"/>
    </source>
</evidence>
<dbReference type="InterPro" id="IPR006016">
    <property type="entry name" value="UspA"/>
</dbReference>
<dbReference type="STRING" id="1752398.A8M32_06095"/>
<sequence length="297" mass="31946">MNMASANGGTRERTTTPVLAEEAHASAIHADVVALLPDPASARACLDVAEDAARAIGGRMAAAHVGADPEAMIAAPEEIDLQMLRDLEEGSPRERLKHVEQSFEEWKRARTDREEILLDDCRGDLVRCVTSLCHDTALVVAPAHGNMDARDAFHDVLFNEGKLVLVPAAAGYSGHLLRHVVIGWKPHARARDAVVAARPWLAAAARVTVLCVNDKPDGSYQHTASELLAQLGLKGGVVAMSSENRSVGEAILDFAGSANATCLLIGAFKHEYFLELLLGHVTRYLLSYAAIPLMMKH</sequence>
<name>A0A1E3VHA5_9HYPH</name>
<gene>
    <name evidence="2" type="ORF">A8M32_06095</name>
</gene>
<dbReference type="EMBL" id="LYBW01000047">
    <property type="protein sequence ID" value="ODR92246.1"/>
    <property type="molecule type" value="Genomic_DNA"/>
</dbReference>
<organism evidence="2 3">
    <name type="scientific">Sinorhizobium alkalisoli</name>
    <dbReference type="NCBI Taxonomy" id="1752398"/>
    <lineage>
        <taxon>Bacteria</taxon>
        <taxon>Pseudomonadati</taxon>
        <taxon>Pseudomonadota</taxon>
        <taxon>Alphaproteobacteria</taxon>
        <taxon>Hyphomicrobiales</taxon>
        <taxon>Rhizobiaceae</taxon>
        <taxon>Sinorhizobium/Ensifer group</taxon>
        <taxon>Sinorhizobium</taxon>
    </lineage>
</organism>
<protein>
    <submittedName>
        <fullName evidence="2">Universal stress protein UspA</fullName>
    </submittedName>
</protein>
<keyword evidence="3" id="KW-1185">Reference proteome</keyword>
<dbReference type="RefSeq" id="WP_069457558.1">
    <property type="nucleotide sequence ID" value="NZ_LYBW01000047.1"/>
</dbReference>
<reference evidence="3" key="1">
    <citation type="submission" date="2016-05" db="EMBL/GenBank/DDBJ databases">
        <authorList>
            <person name="Li Y."/>
        </authorList>
    </citation>
    <scope>NUCLEOTIDE SEQUENCE [LARGE SCALE GENOMIC DNA]</scope>
    <source>
        <strain evidence="3">YIC4027</strain>
    </source>
</reference>
<evidence type="ECO:0000259" key="1">
    <source>
        <dbReference type="Pfam" id="PF00582"/>
    </source>
</evidence>
<dbReference type="Proteomes" id="UP000094342">
    <property type="component" value="Unassembled WGS sequence"/>
</dbReference>
<feature type="domain" description="UspA" evidence="1">
    <location>
        <begin position="216"/>
        <end position="295"/>
    </location>
</feature>